<dbReference type="OrthoDB" id="1022638at2759"/>
<protein>
    <submittedName>
        <fullName evidence="3">Uncharacterized protein</fullName>
    </submittedName>
</protein>
<dbReference type="Gene3D" id="2.120.10.80">
    <property type="entry name" value="Kelch-type beta propeller"/>
    <property type="match status" value="1"/>
</dbReference>
<dbReference type="SUPFAM" id="SSF117281">
    <property type="entry name" value="Kelch motif"/>
    <property type="match status" value="1"/>
</dbReference>
<dbReference type="InParanoid" id="B3SEM8"/>
<dbReference type="Proteomes" id="UP000009022">
    <property type="component" value="Unassembled WGS sequence"/>
</dbReference>
<dbReference type="PANTHER" id="PTHR24412:SF451">
    <property type="entry name" value="KELCH-LIKE PROTEIN 20"/>
    <property type="match status" value="1"/>
</dbReference>
<keyword evidence="4" id="KW-1185">Reference proteome</keyword>
<dbReference type="PhylomeDB" id="B3SEM8"/>
<dbReference type="InterPro" id="IPR006652">
    <property type="entry name" value="Kelch_1"/>
</dbReference>
<dbReference type="EMBL" id="DS985558">
    <property type="protein sequence ID" value="EDV18816.1"/>
    <property type="molecule type" value="Genomic_DNA"/>
</dbReference>
<dbReference type="PANTHER" id="PTHR24412">
    <property type="entry name" value="KELCH PROTEIN"/>
    <property type="match status" value="1"/>
</dbReference>
<sequence>MDIQTHFNVESPNRSSYGALAIGHKILVFGGITKDNVDILRSIIAFDTCKVRWSNADLAPLPKPIALLSPCLCDNRLYIIGGSHENSSTATNEVAYLESGSDHWVYVSPMNVARNDSVVAVLDNLIYVGGGQNDKGKVDSFERYNPSTDTWELLNWSIPFSEYPDSHVLTVYNGCLNYIWNSYRRHHCHTYNPIQNEWTEVSASAILRSKYRVGVDQFNNCECLNKLFIIRVTNQLRDKDNVK</sequence>
<evidence type="ECO:0000256" key="2">
    <source>
        <dbReference type="ARBA" id="ARBA00022737"/>
    </source>
</evidence>
<dbReference type="STRING" id="10228.B3SEM8"/>
<gene>
    <name evidence="3" type="ORF">TRIADDRAFT_62715</name>
</gene>
<keyword evidence="1" id="KW-0880">Kelch repeat</keyword>
<dbReference type="CTD" id="6759912"/>
<name>B3SEM8_TRIAD</name>
<evidence type="ECO:0000256" key="1">
    <source>
        <dbReference type="ARBA" id="ARBA00022441"/>
    </source>
</evidence>
<dbReference type="GO" id="GO:0005737">
    <property type="term" value="C:cytoplasm"/>
    <property type="evidence" value="ECO:0000318"/>
    <property type="project" value="GO_Central"/>
</dbReference>
<dbReference type="GO" id="GO:0043161">
    <property type="term" value="P:proteasome-mediated ubiquitin-dependent protein catabolic process"/>
    <property type="evidence" value="ECO:0000318"/>
    <property type="project" value="GO_Central"/>
</dbReference>
<dbReference type="RefSeq" id="XP_002118697.1">
    <property type="nucleotide sequence ID" value="XM_002118661.1"/>
</dbReference>
<evidence type="ECO:0000313" key="4">
    <source>
        <dbReference type="Proteomes" id="UP000009022"/>
    </source>
</evidence>
<dbReference type="SMART" id="SM00612">
    <property type="entry name" value="Kelch"/>
    <property type="match status" value="2"/>
</dbReference>
<dbReference type="GO" id="GO:1990756">
    <property type="term" value="F:ubiquitin-like ligase-substrate adaptor activity"/>
    <property type="evidence" value="ECO:0000318"/>
    <property type="project" value="GO_Central"/>
</dbReference>
<organism evidence="3 4">
    <name type="scientific">Trichoplax adhaerens</name>
    <name type="common">Trichoplax reptans</name>
    <dbReference type="NCBI Taxonomy" id="10228"/>
    <lineage>
        <taxon>Eukaryota</taxon>
        <taxon>Metazoa</taxon>
        <taxon>Placozoa</taxon>
        <taxon>Uniplacotomia</taxon>
        <taxon>Trichoplacea</taxon>
        <taxon>Trichoplacidae</taxon>
        <taxon>Trichoplax</taxon>
    </lineage>
</organism>
<proteinExistence type="predicted"/>
<dbReference type="eggNOG" id="KOG4441">
    <property type="taxonomic scope" value="Eukaryota"/>
</dbReference>
<dbReference type="HOGENOM" id="CLU_1143858_0_0_1"/>
<dbReference type="KEGG" id="tad:TRIADDRAFT_62715"/>
<evidence type="ECO:0000313" key="3">
    <source>
        <dbReference type="EMBL" id="EDV18816.1"/>
    </source>
</evidence>
<accession>B3SEM8</accession>
<dbReference type="InterPro" id="IPR015915">
    <property type="entry name" value="Kelch-typ_b-propeller"/>
</dbReference>
<reference evidence="3 4" key="1">
    <citation type="journal article" date="2008" name="Nature">
        <title>The Trichoplax genome and the nature of placozoans.</title>
        <authorList>
            <person name="Srivastava M."/>
            <person name="Begovic E."/>
            <person name="Chapman J."/>
            <person name="Putnam N.H."/>
            <person name="Hellsten U."/>
            <person name="Kawashima T."/>
            <person name="Kuo A."/>
            <person name="Mitros T."/>
            <person name="Salamov A."/>
            <person name="Carpenter M.L."/>
            <person name="Signorovitch A.Y."/>
            <person name="Moreno M.A."/>
            <person name="Kamm K."/>
            <person name="Grimwood J."/>
            <person name="Schmutz J."/>
            <person name="Shapiro H."/>
            <person name="Grigoriev I.V."/>
            <person name="Buss L.W."/>
            <person name="Schierwater B."/>
            <person name="Dellaporta S.L."/>
            <person name="Rokhsar D.S."/>
        </authorList>
    </citation>
    <scope>NUCLEOTIDE SEQUENCE [LARGE SCALE GENOMIC DNA]</scope>
    <source>
        <strain evidence="3 4">Grell-BS-1999</strain>
    </source>
</reference>
<dbReference type="GO" id="GO:0031463">
    <property type="term" value="C:Cul3-RING ubiquitin ligase complex"/>
    <property type="evidence" value="ECO:0000318"/>
    <property type="project" value="GO_Central"/>
</dbReference>
<dbReference type="AlphaFoldDB" id="B3SEM8"/>
<keyword evidence="2" id="KW-0677">Repeat</keyword>
<dbReference type="GeneID" id="6759912"/>
<dbReference type="Pfam" id="PF24681">
    <property type="entry name" value="Kelch_KLHDC2_KLHL20_DRC7"/>
    <property type="match status" value="1"/>
</dbReference>